<proteinExistence type="predicted"/>
<sequence length="107" mass="10399">MADNNNAAAAAASASDSDSGDAAPPTSYAVNEKSTVESLKQFLGAGGTRVAVSVCLGDEELEDARALADLTGSAVQVTYDDKSTAAVVLGAENAPGCGKGGCCCPGA</sequence>
<dbReference type="OrthoDB" id="5595633at2759"/>
<evidence type="ECO:0000313" key="2">
    <source>
        <dbReference type="EMBL" id="KAJ2780683.1"/>
    </source>
</evidence>
<reference evidence="2" key="1">
    <citation type="submission" date="2022-07" db="EMBL/GenBank/DDBJ databases">
        <title>Phylogenomic reconstructions and comparative analyses of Kickxellomycotina fungi.</title>
        <authorList>
            <person name="Reynolds N.K."/>
            <person name="Stajich J.E."/>
            <person name="Barry K."/>
            <person name="Grigoriev I.V."/>
            <person name="Crous P."/>
            <person name="Smith M.E."/>
        </authorList>
    </citation>
    <scope>NUCLEOTIDE SEQUENCE</scope>
    <source>
        <strain evidence="2">NBRC 105414</strain>
    </source>
</reference>
<organism evidence="2 3">
    <name type="scientific">Coemansia javaensis</name>
    <dbReference type="NCBI Taxonomy" id="2761396"/>
    <lineage>
        <taxon>Eukaryota</taxon>
        <taxon>Fungi</taxon>
        <taxon>Fungi incertae sedis</taxon>
        <taxon>Zoopagomycota</taxon>
        <taxon>Kickxellomycotina</taxon>
        <taxon>Kickxellomycetes</taxon>
        <taxon>Kickxellales</taxon>
        <taxon>Kickxellaceae</taxon>
        <taxon>Coemansia</taxon>
    </lineage>
</organism>
<gene>
    <name evidence="2" type="ORF">H4R18_003324</name>
</gene>
<feature type="compositionally biased region" description="Low complexity" evidence="1">
    <location>
        <begin position="1"/>
        <end position="23"/>
    </location>
</feature>
<evidence type="ECO:0000313" key="3">
    <source>
        <dbReference type="Proteomes" id="UP001140217"/>
    </source>
</evidence>
<keyword evidence="3" id="KW-1185">Reference proteome</keyword>
<evidence type="ECO:0000256" key="1">
    <source>
        <dbReference type="SAM" id="MobiDB-lite"/>
    </source>
</evidence>
<feature type="region of interest" description="Disordered" evidence="1">
    <location>
        <begin position="1"/>
        <end position="29"/>
    </location>
</feature>
<comment type="caution">
    <text evidence="2">The sequence shown here is derived from an EMBL/GenBank/DDBJ whole genome shotgun (WGS) entry which is preliminary data.</text>
</comment>
<protein>
    <submittedName>
        <fullName evidence="2">Uncharacterized protein</fullName>
    </submittedName>
</protein>
<dbReference type="Proteomes" id="UP001140217">
    <property type="component" value="Unassembled WGS sequence"/>
</dbReference>
<dbReference type="AlphaFoldDB" id="A0A9W8LGH9"/>
<name>A0A9W8LGH9_9FUNG</name>
<accession>A0A9W8LGH9</accession>
<dbReference type="EMBL" id="JANBUL010000129">
    <property type="protein sequence ID" value="KAJ2780683.1"/>
    <property type="molecule type" value="Genomic_DNA"/>
</dbReference>